<comment type="similarity">
    <text evidence="2 8">Belongs to the prokaryotic riboflavin transporter (P-RFT) (TC 2.A.87) family.</text>
</comment>
<dbReference type="KEGG" id="acae:HYG86_13535"/>
<dbReference type="GO" id="GO:0032217">
    <property type="term" value="F:riboflavin transmembrane transporter activity"/>
    <property type="evidence" value="ECO:0007669"/>
    <property type="project" value="UniProtKB-UniRule"/>
</dbReference>
<proteinExistence type="inferred from homology"/>
<evidence type="ECO:0000256" key="6">
    <source>
        <dbReference type="ARBA" id="ARBA00022989"/>
    </source>
</evidence>
<dbReference type="InterPro" id="IPR025720">
    <property type="entry name" value="RibU"/>
</dbReference>
<feature type="transmembrane region" description="Helical" evidence="9">
    <location>
        <begin position="115"/>
        <end position="138"/>
    </location>
</feature>
<keyword evidence="6 9" id="KW-1133">Transmembrane helix</keyword>
<evidence type="ECO:0000313" key="11">
    <source>
        <dbReference type="Proteomes" id="UP000516160"/>
    </source>
</evidence>
<evidence type="ECO:0000256" key="7">
    <source>
        <dbReference type="ARBA" id="ARBA00023136"/>
    </source>
</evidence>
<dbReference type="PANTHER" id="PTHR38438">
    <property type="entry name" value="RIBOFLAVIN TRANSPORTER RIBU"/>
    <property type="match status" value="1"/>
</dbReference>
<comment type="subcellular location">
    <subcellularLocation>
        <location evidence="1">Cell membrane</location>
        <topology evidence="1">Multi-pass membrane protein</topology>
    </subcellularLocation>
</comment>
<evidence type="ECO:0000256" key="1">
    <source>
        <dbReference type="ARBA" id="ARBA00004651"/>
    </source>
</evidence>
<feature type="transmembrane region" description="Helical" evidence="9">
    <location>
        <begin position="52"/>
        <end position="72"/>
    </location>
</feature>
<reference evidence="10 11" key="1">
    <citation type="submission" date="2020-07" db="EMBL/GenBank/DDBJ databases">
        <title>Alkalicella. sp. LB2 genome.</title>
        <authorList>
            <person name="Postec A."/>
            <person name="Quemeneur M."/>
        </authorList>
    </citation>
    <scope>NUCLEOTIDE SEQUENCE [LARGE SCALE GENOMIC DNA]</scope>
    <source>
        <strain evidence="10 11">LB2</strain>
    </source>
</reference>
<evidence type="ECO:0000256" key="5">
    <source>
        <dbReference type="ARBA" id="ARBA00022692"/>
    </source>
</evidence>
<keyword evidence="4 8" id="KW-1003">Cell membrane</keyword>
<evidence type="ECO:0000313" key="10">
    <source>
        <dbReference type="EMBL" id="QNO15714.1"/>
    </source>
</evidence>
<dbReference type="AlphaFoldDB" id="A0A7G9WAK2"/>
<dbReference type="RefSeq" id="WP_213166122.1">
    <property type="nucleotide sequence ID" value="NZ_CP058559.1"/>
</dbReference>
<feature type="transmembrane region" description="Helical" evidence="9">
    <location>
        <begin position="21"/>
        <end position="40"/>
    </location>
</feature>
<dbReference type="PANTHER" id="PTHR38438:SF1">
    <property type="entry name" value="RIBOFLAVIN TRANSPORTER RIBU"/>
    <property type="match status" value="1"/>
</dbReference>
<evidence type="ECO:0000256" key="2">
    <source>
        <dbReference type="ARBA" id="ARBA00005540"/>
    </source>
</evidence>
<dbReference type="Proteomes" id="UP000516160">
    <property type="component" value="Chromosome"/>
</dbReference>
<organism evidence="10 11">
    <name type="scientific">Alkalicella caledoniensis</name>
    <dbReference type="NCBI Taxonomy" id="2731377"/>
    <lineage>
        <taxon>Bacteria</taxon>
        <taxon>Bacillati</taxon>
        <taxon>Bacillota</taxon>
        <taxon>Clostridia</taxon>
        <taxon>Eubacteriales</taxon>
        <taxon>Proteinivoracaceae</taxon>
        <taxon>Alkalicella</taxon>
    </lineage>
</organism>
<dbReference type="Pfam" id="PF12822">
    <property type="entry name" value="ECF_trnsprt"/>
    <property type="match status" value="1"/>
</dbReference>
<keyword evidence="3 8" id="KW-0813">Transport</keyword>
<protein>
    <recommendedName>
        <fullName evidence="8">Riboflavin transporter</fullName>
    </recommendedName>
</protein>
<gene>
    <name evidence="10" type="ORF">HYG86_13535</name>
</gene>
<feature type="transmembrane region" description="Helical" evidence="9">
    <location>
        <begin position="170"/>
        <end position="194"/>
    </location>
</feature>
<dbReference type="InterPro" id="IPR024529">
    <property type="entry name" value="ECF_trnsprt_substrate-spec"/>
</dbReference>
<keyword evidence="5 9" id="KW-0812">Transmembrane</keyword>
<keyword evidence="7 8" id="KW-0472">Membrane</keyword>
<name>A0A7G9WAK2_ALKCA</name>
<evidence type="ECO:0000256" key="8">
    <source>
        <dbReference type="PIRNR" id="PIRNR037778"/>
    </source>
</evidence>
<dbReference type="GO" id="GO:0005886">
    <property type="term" value="C:plasma membrane"/>
    <property type="evidence" value="ECO:0007669"/>
    <property type="project" value="UniProtKB-SubCell"/>
</dbReference>
<evidence type="ECO:0000256" key="3">
    <source>
        <dbReference type="ARBA" id="ARBA00022448"/>
    </source>
</evidence>
<keyword evidence="11" id="KW-1185">Reference proteome</keyword>
<sequence length="203" mass="22000">MQIVSKVNNKKRVNIKTLIKVSLLGGIAFLIYALNFPVFFAPGFLKWDPSEIPALIAGFSLGPVAGVGVIFVKNIIHLFKTETFGVGELSNFIIGTSYVLTASLIYRYNKTKKGALLGLAVGTIAMTIAGALSNYYMIIPFYAKVMGFSTEAIIGMGTIVNKNIVDMRTLIILGITPFNLFKGVTVSAITLLIYKKVAPLLNK</sequence>
<dbReference type="Gene3D" id="1.10.1760.20">
    <property type="match status" value="1"/>
</dbReference>
<dbReference type="EMBL" id="CP058559">
    <property type="protein sequence ID" value="QNO15714.1"/>
    <property type="molecule type" value="Genomic_DNA"/>
</dbReference>
<dbReference type="PIRSF" id="PIRSF037778">
    <property type="entry name" value="UCP037778_transp_RibU"/>
    <property type="match status" value="1"/>
</dbReference>
<evidence type="ECO:0000256" key="9">
    <source>
        <dbReference type="SAM" id="Phobius"/>
    </source>
</evidence>
<comment type="function">
    <text evidence="8">Probably a riboflavin-binding protein that interacts with the energy-coupling factor (ECF) ABC-transporter complex.</text>
</comment>
<accession>A0A7G9WAK2</accession>
<evidence type="ECO:0000256" key="4">
    <source>
        <dbReference type="ARBA" id="ARBA00022475"/>
    </source>
</evidence>